<dbReference type="AlphaFoldDB" id="E8LMA4"/>
<evidence type="ECO:0000256" key="7">
    <source>
        <dbReference type="ARBA" id="ARBA00047851"/>
    </source>
</evidence>
<name>E8LMA4_SUCHY</name>
<evidence type="ECO:0000256" key="4">
    <source>
        <dbReference type="ARBA" id="ARBA00022842"/>
    </source>
</evidence>
<dbReference type="GO" id="GO:0008972">
    <property type="term" value="F:phosphomethylpyrimidine kinase activity"/>
    <property type="evidence" value="ECO:0007669"/>
    <property type="project" value="TreeGrafter"/>
</dbReference>
<dbReference type="SUPFAM" id="SSF51391">
    <property type="entry name" value="Thiamin phosphate synthase"/>
    <property type="match status" value="1"/>
</dbReference>
<proteinExistence type="inferred from homology"/>
<dbReference type="Gene3D" id="3.20.20.70">
    <property type="entry name" value="Aldolase class I"/>
    <property type="match status" value="1"/>
</dbReference>
<dbReference type="PANTHER" id="PTHR20858">
    <property type="entry name" value="PHOSPHOMETHYLPYRIMIDINE KINASE"/>
    <property type="match status" value="1"/>
</dbReference>
<evidence type="ECO:0000256" key="2">
    <source>
        <dbReference type="ARBA" id="ARBA00022679"/>
    </source>
</evidence>
<evidence type="ECO:0000256" key="8">
    <source>
        <dbReference type="ARBA" id="ARBA00047883"/>
    </source>
</evidence>
<dbReference type="Pfam" id="PF02581">
    <property type="entry name" value="TMP-TENI"/>
    <property type="match status" value="1"/>
</dbReference>
<feature type="domain" description="Pyridoxamine kinase/Phosphomethylpyrimidine kinase" evidence="12">
    <location>
        <begin position="15"/>
        <end position="250"/>
    </location>
</feature>
<dbReference type="Gene3D" id="3.40.1190.20">
    <property type="match status" value="1"/>
</dbReference>
<dbReference type="InterPro" id="IPR034291">
    <property type="entry name" value="TMP_synthase"/>
</dbReference>
<comment type="caution">
    <text evidence="13">The sequence shown here is derived from an EMBL/GenBank/DDBJ whole genome shotgun (WGS) entry which is preliminary data.</text>
</comment>
<reference evidence="13 14" key="1">
    <citation type="submission" date="2011-01" db="EMBL/GenBank/DDBJ databases">
        <authorList>
            <person name="Weinstock G."/>
            <person name="Sodergren E."/>
            <person name="Clifton S."/>
            <person name="Fulton L."/>
            <person name="Fulton B."/>
            <person name="Courtney L."/>
            <person name="Fronick C."/>
            <person name="Harrison M."/>
            <person name="Strong C."/>
            <person name="Farmer C."/>
            <person name="Delahaunty K."/>
            <person name="Markovic C."/>
            <person name="Hall O."/>
            <person name="Minx P."/>
            <person name="Tomlinson C."/>
            <person name="Mitreva M."/>
            <person name="Hou S."/>
            <person name="Chen J."/>
            <person name="Wollam A."/>
            <person name="Pepin K.H."/>
            <person name="Johnson M."/>
            <person name="Bhonagiri V."/>
            <person name="Zhang X."/>
            <person name="Suruliraj S."/>
            <person name="Warren W."/>
            <person name="Chinwalla A."/>
            <person name="Mardis E.R."/>
            <person name="Wilson R.K."/>
        </authorList>
    </citation>
    <scope>NUCLEOTIDE SEQUENCE [LARGE SCALE GENOMIC DNA]</scope>
    <source>
        <strain evidence="14">DSM 22608 / JCM 16073 / KCTC 15190 / YIT 12066</strain>
    </source>
</reference>
<keyword evidence="5 9" id="KW-0784">Thiamine biosynthesis</keyword>
<keyword evidence="14" id="KW-1185">Reference proteome</keyword>
<evidence type="ECO:0000256" key="1">
    <source>
        <dbReference type="ARBA" id="ARBA00005165"/>
    </source>
</evidence>
<feature type="domain" description="Thiamine phosphate synthase/TenI" evidence="11">
    <location>
        <begin position="304"/>
        <end position="474"/>
    </location>
</feature>
<dbReference type="NCBIfam" id="TIGR00693">
    <property type="entry name" value="thiE"/>
    <property type="match status" value="1"/>
</dbReference>
<dbReference type="PANTHER" id="PTHR20858:SF17">
    <property type="entry name" value="HYDROXYMETHYLPYRIMIDINE_PHOSPHOMETHYLPYRIMIDINE KINASE THI20-RELATED"/>
    <property type="match status" value="1"/>
</dbReference>
<comment type="similarity">
    <text evidence="9">Belongs to the thiamine-phosphate synthase family.</text>
</comment>
<dbReference type="FunFam" id="3.20.20.70:FF:000064">
    <property type="entry name" value="Thiamine-phosphate synthase"/>
    <property type="match status" value="1"/>
</dbReference>
<comment type="catalytic activity">
    <reaction evidence="7 9">
        <text>2-(2-carboxy-4-methylthiazol-5-yl)ethyl phosphate + 4-amino-2-methyl-5-(diphosphooxymethyl)pyrimidine + 2 H(+) = thiamine phosphate + CO2 + diphosphate</text>
        <dbReference type="Rhea" id="RHEA:47848"/>
        <dbReference type="ChEBI" id="CHEBI:15378"/>
        <dbReference type="ChEBI" id="CHEBI:16526"/>
        <dbReference type="ChEBI" id="CHEBI:33019"/>
        <dbReference type="ChEBI" id="CHEBI:37575"/>
        <dbReference type="ChEBI" id="CHEBI:57841"/>
        <dbReference type="ChEBI" id="CHEBI:62890"/>
        <dbReference type="EC" id="2.5.1.3"/>
    </reaction>
</comment>
<keyword evidence="4" id="KW-0460">Magnesium</keyword>
<dbReference type="NCBIfam" id="NF002904">
    <property type="entry name" value="PRK03512.1"/>
    <property type="match status" value="1"/>
</dbReference>
<keyword evidence="3" id="KW-0479">Metal-binding</keyword>
<dbReference type="InterPro" id="IPR029056">
    <property type="entry name" value="Ribokinase-like"/>
</dbReference>
<gene>
    <name evidence="13" type="primary">thiE</name>
    <name evidence="13" type="ORF">HMPREF9444_01889</name>
</gene>
<dbReference type="InterPro" id="IPR013785">
    <property type="entry name" value="Aldolase_TIM"/>
</dbReference>
<dbReference type="eggNOG" id="COG0352">
    <property type="taxonomic scope" value="Bacteria"/>
</dbReference>
<evidence type="ECO:0000256" key="5">
    <source>
        <dbReference type="ARBA" id="ARBA00022977"/>
    </source>
</evidence>
<dbReference type="HOGENOM" id="CLU_018272_7_1_6"/>
<dbReference type="EMBL" id="AEVO01000131">
    <property type="protein sequence ID" value="EFY06376.1"/>
    <property type="molecule type" value="Genomic_DNA"/>
</dbReference>
<comment type="catalytic activity">
    <reaction evidence="6 9">
        <text>4-methyl-5-(2-phosphooxyethyl)-thiazole + 4-amino-2-methyl-5-(diphosphooxymethyl)pyrimidine + H(+) = thiamine phosphate + diphosphate</text>
        <dbReference type="Rhea" id="RHEA:22328"/>
        <dbReference type="ChEBI" id="CHEBI:15378"/>
        <dbReference type="ChEBI" id="CHEBI:33019"/>
        <dbReference type="ChEBI" id="CHEBI:37575"/>
        <dbReference type="ChEBI" id="CHEBI:57841"/>
        <dbReference type="ChEBI" id="CHEBI:58296"/>
        <dbReference type="EC" id="2.5.1.3"/>
    </reaction>
</comment>
<evidence type="ECO:0000313" key="13">
    <source>
        <dbReference type="EMBL" id="EFY06376.1"/>
    </source>
</evidence>
<evidence type="ECO:0000256" key="3">
    <source>
        <dbReference type="ARBA" id="ARBA00022723"/>
    </source>
</evidence>
<dbReference type="Pfam" id="PF08543">
    <property type="entry name" value="Phos_pyr_kin"/>
    <property type="match status" value="1"/>
</dbReference>
<comment type="catalytic activity">
    <reaction evidence="8 9">
        <text>2-[(2R,5Z)-2-carboxy-4-methylthiazol-5(2H)-ylidene]ethyl phosphate + 4-amino-2-methyl-5-(diphosphooxymethyl)pyrimidine + 2 H(+) = thiamine phosphate + CO2 + diphosphate</text>
        <dbReference type="Rhea" id="RHEA:47844"/>
        <dbReference type="ChEBI" id="CHEBI:15378"/>
        <dbReference type="ChEBI" id="CHEBI:16526"/>
        <dbReference type="ChEBI" id="CHEBI:33019"/>
        <dbReference type="ChEBI" id="CHEBI:37575"/>
        <dbReference type="ChEBI" id="CHEBI:57841"/>
        <dbReference type="ChEBI" id="CHEBI:62899"/>
        <dbReference type="EC" id="2.5.1.3"/>
    </reaction>
</comment>
<dbReference type="Proteomes" id="UP000018458">
    <property type="component" value="Unassembled WGS sequence"/>
</dbReference>
<dbReference type="GO" id="GO:0008902">
    <property type="term" value="F:hydroxymethylpyrimidine kinase activity"/>
    <property type="evidence" value="ECO:0007669"/>
    <property type="project" value="TreeGrafter"/>
</dbReference>
<dbReference type="InterPro" id="IPR036206">
    <property type="entry name" value="ThiamineP_synth_sf"/>
</dbReference>
<protein>
    <recommendedName>
        <fullName evidence="9">Thiamine-phosphate synthase</fullName>
        <ecNumber evidence="9">2.5.1.3</ecNumber>
    </recommendedName>
    <alternativeName>
        <fullName evidence="9">Thiamine-phosphate pyrophosphorylase</fullName>
    </alternativeName>
</protein>
<dbReference type="GO" id="GO:0005829">
    <property type="term" value="C:cytosol"/>
    <property type="evidence" value="ECO:0007669"/>
    <property type="project" value="TreeGrafter"/>
</dbReference>
<organism evidence="13 14">
    <name type="scientific">Succinatimonas hippei (strain DSM 22608 / JCM 16073 / KCTC 15190 / YIT 12066)</name>
    <dbReference type="NCBI Taxonomy" id="762983"/>
    <lineage>
        <taxon>Bacteria</taxon>
        <taxon>Pseudomonadati</taxon>
        <taxon>Pseudomonadota</taxon>
        <taxon>Gammaproteobacteria</taxon>
        <taxon>Aeromonadales</taxon>
        <taxon>Succinivibrionaceae</taxon>
        <taxon>Succinatimonas</taxon>
    </lineage>
</organism>
<evidence type="ECO:0000313" key="14">
    <source>
        <dbReference type="Proteomes" id="UP000018458"/>
    </source>
</evidence>
<evidence type="ECO:0000256" key="10">
    <source>
        <dbReference type="RuleBase" id="RU004253"/>
    </source>
</evidence>
<dbReference type="STRING" id="762983.HMPREF9444_01889"/>
<keyword evidence="2 9" id="KW-0808">Transferase</keyword>
<dbReference type="InterPro" id="IPR013749">
    <property type="entry name" value="PM/HMP-P_kinase-1"/>
</dbReference>
<dbReference type="GO" id="GO:0046872">
    <property type="term" value="F:metal ion binding"/>
    <property type="evidence" value="ECO:0007669"/>
    <property type="project" value="UniProtKB-KW"/>
</dbReference>
<sequence length="498" mass="53526">MTSKRPLVLIAATVDSGGGAGITADILSIHDHGAWGLPLVNAVSSQSLKRVAGIENISAAMFSNMLDVALSDWEEISAVKVGLMPDRKTLDIFLTALETKLKGVKVVWDPVLTATAGRLESADLKSNLSRILKVTTIFTPNLPEALELAGWDKARLKQDGVFELGRFFVKMGAKNVIIKGGHLGDSVATADDVFVSERLSFMMRLPKAAGDGAHGGGCALSSALAALLAKDYAPEDAAVLAKAYVYHGILDPDLQSDGGRPPVGHHGLICSLKYFPEIFEEGFPQKAEPFPLCPTQLGLYPVVDSVEWVETLLAMGVRTIQLRIKDKNDPQLAEKIKRSVFLSKTYKARLFIDDHYDLAIAAGAYGVHLGMEDLRTADLEKIRKSGLRLGVSTHGLYEMLKGLQLNPSYIALGHIFPTKSKVMPSKPQGVEKLAHEAALLENVVPTVAIGGIKLHNLADVLSTKVGSVALITGITQSDDPLLTTQKWLNLCKNGGDEI</sequence>
<dbReference type="GO" id="GO:0004789">
    <property type="term" value="F:thiamine-phosphate diphosphorylase activity"/>
    <property type="evidence" value="ECO:0007669"/>
    <property type="project" value="UniProtKB-EC"/>
</dbReference>
<dbReference type="CDD" id="cd00564">
    <property type="entry name" value="TMP_TenI"/>
    <property type="match status" value="1"/>
</dbReference>
<accession>E8LMA4</accession>
<evidence type="ECO:0000259" key="11">
    <source>
        <dbReference type="Pfam" id="PF02581"/>
    </source>
</evidence>
<dbReference type="InterPro" id="IPR022998">
    <property type="entry name" value="ThiamineP_synth_TenI"/>
</dbReference>
<dbReference type="eggNOG" id="COG0351">
    <property type="taxonomic scope" value="Bacteria"/>
</dbReference>
<dbReference type="EC" id="2.5.1.3" evidence="9"/>
<dbReference type="UniPathway" id="UPA00060">
    <property type="reaction ID" value="UER00138"/>
</dbReference>
<dbReference type="RefSeq" id="WP_009144042.1">
    <property type="nucleotide sequence ID" value="NZ_GL831058.1"/>
</dbReference>
<evidence type="ECO:0000256" key="6">
    <source>
        <dbReference type="ARBA" id="ARBA00047334"/>
    </source>
</evidence>
<dbReference type="OrthoDB" id="9810880at2"/>
<evidence type="ECO:0000259" key="12">
    <source>
        <dbReference type="Pfam" id="PF08543"/>
    </source>
</evidence>
<evidence type="ECO:0000256" key="9">
    <source>
        <dbReference type="RuleBase" id="RU003826"/>
    </source>
</evidence>
<dbReference type="GO" id="GO:0009228">
    <property type="term" value="P:thiamine biosynthetic process"/>
    <property type="evidence" value="ECO:0007669"/>
    <property type="project" value="UniProtKB-KW"/>
</dbReference>
<comment type="pathway">
    <text evidence="1 10">Cofactor biosynthesis; thiamine diphosphate biosynthesis; thiamine phosphate from 4-amino-2-methyl-5-diphosphomethylpyrimidine and 4-methyl-5-(2-phosphoethyl)-thiazole: step 1/1.</text>
</comment>
<dbReference type="SUPFAM" id="SSF53613">
    <property type="entry name" value="Ribokinase-like"/>
    <property type="match status" value="1"/>
</dbReference>
<dbReference type="GO" id="GO:0009229">
    <property type="term" value="P:thiamine diphosphate biosynthetic process"/>
    <property type="evidence" value="ECO:0007669"/>
    <property type="project" value="UniProtKB-UniPathway"/>
</dbReference>